<evidence type="ECO:0008006" key="4">
    <source>
        <dbReference type="Google" id="ProtNLM"/>
    </source>
</evidence>
<name>A0A1E8EX66_9CLOT</name>
<evidence type="ECO:0000313" key="2">
    <source>
        <dbReference type="EMBL" id="OFI05389.1"/>
    </source>
</evidence>
<sequence>MGSILNILGSFQVYIVIALLVLFIILLILVIINIKALNRLENKYKKLMKGTNSKNLEELILDYMNKINDMKEETDSIKNIYNKLNIKLSSCIQKYSIVRYKAFEDIGSDLSFSIAFLDENNNGIIITSIYGREESMTYAKPIDNGISRYDLSNEEKEALDKAMHKPA</sequence>
<keyword evidence="1" id="KW-1133">Transmembrane helix</keyword>
<gene>
    <name evidence="2" type="ORF">CLOACE_17660</name>
</gene>
<reference evidence="2 3" key="1">
    <citation type="submission" date="2016-06" db="EMBL/GenBank/DDBJ databases">
        <title>Genome sequence of Clostridium acetireducens DSM 10703.</title>
        <authorList>
            <person name="Poehlein A."/>
            <person name="Fluechter S."/>
            <person name="Duerre P."/>
            <person name="Daniel R."/>
        </authorList>
    </citation>
    <scope>NUCLEOTIDE SEQUENCE [LARGE SCALE GENOMIC DNA]</scope>
    <source>
        <strain evidence="2 3">DSM 10703</strain>
    </source>
</reference>
<dbReference type="InterPro" id="IPR027981">
    <property type="entry name" value="DUF4446"/>
</dbReference>
<evidence type="ECO:0000313" key="3">
    <source>
        <dbReference type="Proteomes" id="UP000175744"/>
    </source>
</evidence>
<dbReference type="STRING" id="1121290.CLAOCE_17660"/>
<dbReference type="Proteomes" id="UP000175744">
    <property type="component" value="Unassembled WGS sequence"/>
</dbReference>
<evidence type="ECO:0000256" key="1">
    <source>
        <dbReference type="SAM" id="Phobius"/>
    </source>
</evidence>
<accession>A0A1E8EX66</accession>
<organism evidence="2 3">
    <name type="scientific">Clostridium acetireducens DSM 10703</name>
    <dbReference type="NCBI Taxonomy" id="1121290"/>
    <lineage>
        <taxon>Bacteria</taxon>
        <taxon>Bacillati</taxon>
        <taxon>Bacillota</taxon>
        <taxon>Clostridia</taxon>
        <taxon>Eubacteriales</taxon>
        <taxon>Clostridiaceae</taxon>
        <taxon>Clostridium</taxon>
    </lineage>
</organism>
<comment type="caution">
    <text evidence="2">The sequence shown here is derived from an EMBL/GenBank/DDBJ whole genome shotgun (WGS) entry which is preliminary data.</text>
</comment>
<keyword evidence="1" id="KW-0472">Membrane</keyword>
<keyword evidence="1" id="KW-0812">Transmembrane</keyword>
<dbReference type="EMBL" id="LZFO01000028">
    <property type="protein sequence ID" value="OFI05389.1"/>
    <property type="molecule type" value="Genomic_DNA"/>
</dbReference>
<dbReference type="Pfam" id="PF14584">
    <property type="entry name" value="DUF4446"/>
    <property type="match status" value="1"/>
</dbReference>
<proteinExistence type="predicted"/>
<dbReference type="OrthoDB" id="5244042at2"/>
<keyword evidence="3" id="KW-1185">Reference proteome</keyword>
<dbReference type="RefSeq" id="WP_070110735.1">
    <property type="nucleotide sequence ID" value="NZ_LZFO01000028.1"/>
</dbReference>
<feature type="transmembrane region" description="Helical" evidence="1">
    <location>
        <begin position="12"/>
        <end position="34"/>
    </location>
</feature>
<protein>
    <recommendedName>
        <fullName evidence="4">DUF4446 domain-containing protein</fullName>
    </recommendedName>
</protein>
<dbReference type="AlphaFoldDB" id="A0A1E8EX66"/>